<name>A0A034W8N7_BACDO</name>
<feature type="region of interest" description="Disordered" evidence="1">
    <location>
        <begin position="29"/>
        <end position="57"/>
    </location>
</feature>
<protein>
    <submittedName>
        <fullName evidence="2">Uncharacterized protein</fullName>
    </submittedName>
</protein>
<dbReference type="AlphaFoldDB" id="A0A034W8N7"/>
<proteinExistence type="predicted"/>
<accession>A0A034W8N7</accession>
<evidence type="ECO:0000313" key="2">
    <source>
        <dbReference type="EMBL" id="JAC51069.1"/>
    </source>
</evidence>
<reference evidence="2" key="1">
    <citation type="journal article" date="2014" name="BMC Genomics">
        <title>Characterizing the developmental transcriptome of the oriental fruit fly, Bactrocera dorsalis (Diptera: Tephritidae) through comparative genomic analysis with Drosophila melanogaster utilizing modENCODE datasets.</title>
        <authorList>
            <person name="Geib S.M."/>
            <person name="Calla B."/>
            <person name="Hall B."/>
            <person name="Hou S."/>
            <person name="Manoukis N.C."/>
        </authorList>
    </citation>
    <scope>NUCLEOTIDE SEQUENCE</scope>
    <source>
        <strain evidence="2">Punador</strain>
    </source>
</reference>
<evidence type="ECO:0000256" key="1">
    <source>
        <dbReference type="SAM" id="MobiDB-lite"/>
    </source>
</evidence>
<sequence length="190" mass="21373">MAAQFKSRTNSELSVKTYITVKNFPSEKMLKENPKRLSKQKQAPRQVHIKESSSHSYKSAVFDEENILSKQSSNKSQSLHEITSLATPYTKPVNMNSRLMEINARKSSEASFVLETSTPMDVSSYSVSSPAFLLKRQQFCKGEYTNAKCGRYARIHPPLCSIPAERLVCVSGSIESLTDYLESPHITVYP</sequence>
<organism evidence="2">
    <name type="scientific">Bactrocera dorsalis</name>
    <name type="common">Oriental fruit fly</name>
    <name type="synonym">Dacus dorsalis</name>
    <dbReference type="NCBI Taxonomy" id="27457"/>
    <lineage>
        <taxon>Eukaryota</taxon>
        <taxon>Metazoa</taxon>
        <taxon>Ecdysozoa</taxon>
        <taxon>Arthropoda</taxon>
        <taxon>Hexapoda</taxon>
        <taxon>Insecta</taxon>
        <taxon>Pterygota</taxon>
        <taxon>Neoptera</taxon>
        <taxon>Endopterygota</taxon>
        <taxon>Diptera</taxon>
        <taxon>Brachycera</taxon>
        <taxon>Muscomorpha</taxon>
        <taxon>Tephritoidea</taxon>
        <taxon>Tephritidae</taxon>
        <taxon>Bactrocera</taxon>
        <taxon>Bactrocera</taxon>
    </lineage>
</organism>
<dbReference type="EMBL" id="GAKP01007883">
    <property type="protein sequence ID" value="JAC51069.1"/>
    <property type="molecule type" value="Transcribed_RNA"/>
</dbReference>
<dbReference type="OrthoDB" id="7964911at2759"/>